<accession>A0A1I5RLE6</accession>
<evidence type="ECO:0000313" key="1">
    <source>
        <dbReference type="EMBL" id="SFP59365.1"/>
    </source>
</evidence>
<dbReference type="EMBL" id="FOXO01000004">
    <property type="protein sequence ID" value="SFP59365.1"/>
    <property type="molecule type" value="Genomic_DNA"/>
</dbReference>
<organism evidence="1 2">
    <name type="scientific">Butyrivibrio proteoclasticus</name>
    <dbReference type="NCBI Taxonomy" id="43305"/>
    <lineage>
        <taxon>Bacteria</taxon>
        <taxon>Bacillati</taxon>
        <taxon>Bacillota</taxon>
        <taxon>Clostridia</taxon>
        <taxon>Lachnospirales</taxon>
        <taxon>Lachnospiraceae</taxon>
        <taxon>Butyrivibrio</taxon>
    </lineage>
</organism>
<sequence length="83" mass="9545">MKKRVELAWKLIAILLAIVLVIPGKVCAYNSDEHDKFLREVLFGDPTVDKKRKVFSKGFLPGISWKIRKDAISVMSFFFIAIF</sequence>
<gene>
    <name evidence="1" type="ORF">SAMN04487928_10485</name>
</gene>
<protein>
    <submittedName>
        <fullName evidence="1">Uncharacterized protein</fullName>
    </submittedName>
</protein>
<proteinExistence type="predicted"/>
<name>A0A1I5RLE6_9FIRM</name>
<reference evidence="2" key="1">
    <citation type="submission" date="2016-10" db="EMBL/GenBank/DDBJ databases">
        <authorList>
            <person name="Varghese N."/>
            <person name="Submissions S."/>
        </authorList>
    </citation>
    <scope>NUCLEOTIDE SEQUENCE [LARGE SCALE GENOMIC DNA]</scope>
    <source>
        <strain evidence="2">P18</strain>
    </source>
</reference>
<dbReference type="AlphaFoldDB" id="A0A1I5RLE6"/>
<dbReference type="RefSeq" id="WP_074884623.1">
    <property type="nucleotide sequence ID" value="NZ_FOXO01000004.1"/>
</dbReference>
<dbReference type="OrthoDB" id="16833at830"/>
<keyword evidence="2" id="KW-1185">Reference proteome</keyword>
<evidence type="ECO:0000313" key="2">
    <source>
        <dbReference type="Proteomes" id="UP000182624"/>
    </source>
</evidence>
<dbReference type="Proteomes" id="UP000182624">
    <property type="component" value="Unassembled WGS sequence"/>
</dbReference>